<comment type="catalytic activity">
    <reaction evidence="1">
        <text>ATP + protein L-histidine = ADP + protein N-phospho-L-histidine.</text>
        <dbReference type="EC" id="2.7.13.3"/>
    </reaction>
</comment>
<evidence type="ECO:0000256" key="6">
    <source>
        <dbReference type="ARBA" id="ARBA00022679"/>
    </source>
</evidence>
<dbReference type="HOGENOM" id="CLU_000445_89_27_6"/>
<evidence type="ECO:0000256" key="8">
    <source>
        <dbReference type="ARBA" id="ARBA00022777"/>
    </source>
</evidence>
<dbReference type="InterPro" id="IPR005467">
    <property type="entry name" value="His_kinase_dom"/>
</dbReference>
<dbReference type="Pfam" id="PF00512">
    <property type="entry name" value="HisKA"/>
    <property type="match status" value="1"/>
</dbReference>
<dbReference type="eggNOG" id="COG5002">
    <property type="taxonomic scope" value="Bacteria"/>
</dbReference>
<feature type="domain" description="HAMP" evidence="12">
    <location>
        <begin position="173"/>
        <end position="228"/>
    </location>
</feature>
<comment type="subcellular location">
    <subcellularLocation>
        <location evidence="2">Cell membrane</location>
        <topology evidence="2">Multi-pass membrane protein</topology>
    </subcellularLocation>
</comment>
<feature type="transmembrane region" description="Helical" evidence="10">
    <location>
        <begin position="7"/>
        <end position="28"/>
    </location>
</feature>
<dbReference type="PATRIC" id="fig|754477.3.peg.418"/>
<protein>
    <recommendedName>
        <fullName evidence="3">histidine kinase</fullName>
        <ecNumber evidence="3">2.7.13.3</ecNumber>
    </recommendedName>
</protein>
<dbReference type="SUPFAM" id="SSF47384">
    <property type="entry name" value="Homodimeric domain of signal transducing histidine kinase"/>
    <property type="match status" value="1"/>
</dbReference>
<accession>I1YFA5</accession>
<dbReference type="GO" id="GO:0005886">
    <property type="term" value="C:plasma membrane"/>
    <property type="evidence" value="ECO:0007669"/>
    <property type="project" value="UniProtKB-SubCell"/>
</dbReference>
<dbReference type="InterPro" id="IPR050980">
    <property type="entry name" value="2C_sensor_his_kinase"/>
</dbReference>
<evidence type="ECO:0000256" key="3">
    <source>
        <dbReference type="ARBA" id="ARBA00012438"/>
    </source>
</evidence>
<dbReference type="InterPro" id="IPR031930">
    <property type="entry name" value="HK_sensor"/>
</dbReference>
<feature type="transmembrane region" description="Helical" evidence="10">
    <location>
        <begin position="147"/>
        <end position="172"/>
    </location>
</feature>
<dbReference type="Gene3D" id="3.30.450.170">
    <property type="entry name" value="Two-component histidine kinase, sensor domain"/>
    <property type="match status" value="1"/>
</dbReference>
<evidence type="ECO:0000256" key="2">
    <source>
        <dbReference type="ARBA" id="ARBA00004651"/>
    </source>
</evidence>
<dbReference type="PROSITE" id="PS50885">
    <property type="entry name" value="HAMP"/>
    <property type="match status" value="1"/>
</dbReference>
<dbReference type="InterPro" id="IPR003661">
    <property type="entry name" value="HisK_dim/P_dom"/>
</dbReference>
<dbReference type="SUPFAM" id="SSF158472">
    <property type="entry name" value="HAMP domain-like"/>
    <property type="match status" value="1"/>
</dbReference>
<proteinExistence type="predicted"/>
<dbReference type="InterPro" id="IPR003594">
    <property type="entry name" value="HATPase_dom"/>
</dbReference>
<reference evidence="13 14" key="1">
    <citation type="journal article" date="2012" name="J. Bacteriol.">
        <title>Complete genome sequences of Methylophaga sp. strain JAM1 and Methylophaga sp. strain JAM7.</title>
        <authorList>
            <person name="Villeneuve C."/>
            <person name="Martineau C."/>
            <person name="Mauffrey F."/>
            <person name="Villemur R."/>
        </authorList>
    </citation>
    <scope>NUCLEOTIDE SEQUENCE [LARGE SCALE GENOMIC DNA]</scope>
    <source>
        <strain evidence="13 14">JAM7</strain>
    </source>
</reference>
<dbReference type="OrthoDB" id="9804645at2"/>
<keyword evidence="5" id="KW-0597">Phosphoprotein</keyword>
<dbReference type="InterPro" id="IPR036890">
    <property type="entry name" value="HATPase_C_sf"/>
</dbReference>
<evidence type="ECO:0000313" key="14">
    <source>
        <dbReference type="Proteomes" id="UP000009145"/>
    </source>
</evidence>
<dbReference type="SMART" id="SM00304">
    <property type="entry name" value="HAMP"/>
    <property type="match status" value="1"/>
</dbReference>
<dbReference type="KEGG" id="mec:Q7C_423"/>
<dbReference type="Pfam" id="PF16750">
    <property type="entry name" value="HK_sensor"/>
    <property type="match status" value="1"/>
</dbReference>
<dbReference type="AlphaFoldDB" id="I1YFA5"/>
<dbReference type="PANTHER" id="PTHR44936">
    <property type="entry name" value="SENSOR PROTEIN CREC"/>
    <property type="match status" value="1"/>
</dbReference>
<evidence type="ECO:0000256" key="10">
    <source>
        <dbReference type="SAM" id="Phobius"/>
    </source>
</evidence>
<dbReference type="PANTHER" id="PTHR44936:SF10">
    <property type="entry name" value="SENSOR PROTEIN RSTB"/>
    <property type="match status" value="1"/>
</dbReference>
<sequence precursor="true">MKKRLFWKLFALIVLGSISLMMVAHWLIVHTEQKMSFISPLHQQTLRDYAREAEQYYQQGDMATLTQFLARVSDEEQTWVAVVESDLTPIAGTTLLPSYKERFTLGRDVSWKIHLYFKENPVMDVTFEDGNTHFLILLPQHMRPGTYWPATSVLMQIFLPILLMSLISIVIYRHVMQPLRQLQHAAKQVAEGDFSIRLKPRLGNRSDEIATLAETFDSMAEHIGRLIQNQRHLTADLSHEMRTILTRIELALGQTENNKEHIQALDRIRTEVQQMRRMVEDTLTLAWLDGESPQLQTDEMDLTELIDSVVEDARFEFPTREIALTIPDYAPVSHCSDRVLGHAIENVLRNALYHTPEGGTVSVQLRQAETEYLILITDQGPGVAEKHLEDIFKPFFRLKRQNQSTYKGFGIGLSLAKRQVEALGGRIYASNIASQGLQITVTLPLPVVYVKQN</sequence>
<dbReference type="SMART" id="SM00387">
    <property type="entry name" value="HATPase_c"/>
    <property type="match status" value="1"/>
</dbReference>
<dbReference type="GO" id="GO:0000155">
    <property type="term" value="F:phosphorelay sensor kinase activity"/>
    <property type="evidence" value="ECO:0007669"/>
    <property type="project" value="InterPro"/>
</dbReference>
<dbReference type="InterPro" id="IPR003660">
    <property type="entry name" value="HAMP_dom"/>
</dbReference>
<dbReference type="GO" id="GO:0005524">
    <property type="term" value="F:ATP binding"/>
    <property type="evidence" value="ECO:0007669"/>
    <property type="project" value="UniProtKB-KW"/>
</dbReference>
<dbReference type="InterPro" id="IPR004358">
    <property type="entry name" value="Sig_transdc_His_kin-like_C"/>
</dbReference>
<dbReference type="PROSITE" id="PS50109">
    <property type="entry name" value="HIS_KIN"/>
    <property type="match status" value="1"/>
</dbReference>
<dbReference type="InterPro" id="IPR036097">
    <property type="entry name" value="HisK_dim/P_sf"/>
</dbReference>
<gene>
    <name evidence="13" type="ordered locus">Q7C_423</name>
</gene>
<keyword evidence="7" id="KW-0547">Nucleotide-binding</keyword>
<keyword evidence="6" id="KW-0808">Transferase</keyword>
<dbReference type="Pfam" id="PF00672">
    <property type="entry name" value="HAMP"/>
    <property type="match status" value="1"/>
</dbReference>
<keyword evidence="8 13" id="KW-0418">Kinase</keyword>
<evidence type="ECO:0000256" key="7">
    <source>
        <dbReference type="ARBA" id="ARBA00022741"/>
    </source>
</evidence>
<evidence type="ECO:0000259" key="11">
    <source>
        <dbReference type="PROSITE" id="PS50109"/>
    </source>
</evidence>
<dbReference type="Gene3D" id="1.10.287.130">
    <property type="match status" value="1"/>
</dbReference>
<evidence type="ECO:0000256" key="1">
    <source>
        <dbReference type="ARBA" id="ARBA00000085"/>
    </source>
</evidence>
<dbReference type="RefSeq" id="WP_014703048.1">
    <property type="nucleotide sequence ID" value="NC_017856.1"/>
</dbReference>
<dbReference type="Gene3D" id="3.30.565.10">
    <property type="entry name" value="Histidine kinase-like ATPase, C-terminal domain"/>
    <property type="match status" value="1"/>
</dbReference>
<keyword evidence="14" id="KW-1185">Reference proteome</keyword>
<feature type="domain" description="Histidine kinase" evidence="11">
    <location>
        <begin position="236"/>
        <end position="447"/>
    </location>
</feature>
<dbReference type="CDD" id="cd00082">
    <property type="entry name" value="HisKA"/>
    <property type="match status" value="1"/>
</dbReference>
<evidence type="ECO:0000259" key="12">
    <source>
        <dbReference type="PROSITE" id="PS50885"/>
    </source>
</evidence>
<dbReference type="PRINTS" id="PR00344">
    <property type="entry name" value="BCTRLSENSOR"/>
</dbReference>
<evidence type="ECO:0000256" key="5">
    <source>
        <dbReference type="ARBA" id="ARBA00022553"/>
    </source>
</evidence>
<keyword evidence="10" id="KW-0472">Membrane</keyword>
<keyword evidence="10" id="KW-1133">Transmembrane helix</keyword>
<dbReference type="InterPro" id="IPR038428">
    <property type="entry name" value="HK_sensor_dom_sf"/>
</dbReference>
<dbReference type="SMART" id="SM00388">
    <property type="entry name" value="HisKA"/>
    <property type="match status" value="1"/>
</dbReference>
<dbReference type="Pfam" id="PF02518">
    <property type="entry name" value="HATPase_c"/>
    <property type="match status" value="1"/>
</dbReference>
<keyword evidence="10" id="KW-0812">Transmembrane</keyword>
<keyword evidence="9" id="KW-0067">ATP-binding</keyword>
<keyword evidence="4" id="KW-1003">Cell membrane</keyword>
<evidence type="ECO:0000256" key="9">
    <source>
        <dbReference type="ARBA" id="ARBA00022840"/>
    </source>
</evidence>
<dbReference type="EMBL" id="CP003380">
    <property type="protein sequence ID" value="AFJ01598.1"/>
    <property type="molecule type" value="Genomic_DNA"/>
</dbReference>
<name>I1YFA5_METFJ</name>
<evidence type="ECO:0000313" key="13">
    <source>
        <dbReference type="EMBL" id="AFJ01598.1"/>
    </source>
</evidence>
<dbReference type="SUPFAM" id="SSF55874">
    <property type="entry name" value="ATPase domain of HSP90 chaperone/DNA topoisomerase II/histidine kinase"/>
    <property type="match status" value="1"/>
</dbReference>
<dbReference type="Gene3D" id="1.10.8.500">
    <property type="entry name" value="HAMP domain in histidine kinase"/>
    <property type="match status" value="1"/>
</dbReference>
<dbReference type="EC" id="2.7.13.3" evidence="3"/>
<dbReference type="CDD" id="cd06225">
    <property type="entry name" value="HAMP"/>
    <property type="match status" value="1"/>
</dbReference>
<dbReference type="Proteomes" id="UP000009145">
    <property type="component" value="Chromosome"/>
</dbReference>
<evidence type="ECO:0000256" key="4">
    <source>
        <dbReference type="ARBA" id="ARBA00022475"/>
    </source>
</evidence>
<dbReference type="STRING" id="754477.Q7C_423"/>
<organism evidence="13 14">
    <name type="scientific">Methylophaga frappieri (strain ATCC BAA-2434 / DSM 25690 / JAM7)</name>
    <dbReference type="NCBI Taxonomy" id="754477"/>
    <lineage>
        <taxon>Bacteria</taxon>
        <taxon>Pseudomonadati</taxon>
        <taxon>Pseudomonadota</taxon>
        <taxon>Gammaproteobacteria</taxon>
        <taxon>Thiotrichales</taxon>
        <taxon>Piscirickettsiaceae</taxon>
        <taxon>Methylophaga</taxon>
    </lineage>
</organism>